<gene>
    <name evidence="1" type="ORF">EYH50_04465</name>
</gene>
<evidence type="ECO:0000313" key="1">
    <source>
        <dbReference type="EMBL" id="HIQ24284.1"/>
    </source>
</evidence>
<organism evidence="1 2">
    <name type="scientific">Pyrodictium delaneyi</name>
    <dbReference type="NCBI Taxonomy" id="1273541"/>
    <lineage>
        <taxon>Archaea</taxon>
        <taxon>Thermoproteota</taxon>
        <taxon>Thermoprotei</taxon>
        <taxon>Desulfurococcales</taxon>
        <taxon>Pyrodictiaceae</taxon>
        <taxon>Pyrodictium</taxon>
    </lineage>
</organism>
<sequence length="41" mass="4682">MDREALEKASISQARYIVVAEIDDSRAVLEVLHARRANRQT</sequence>
<name>A0A832ZX01_9CREN</name>
<dbReference type="Proteomes" id="UP000600071">
    <property type="component" value="Unassembled WGS sequence"/>
</dbReference>
<dbReference type="Gene3D" id="3.40.50.720">
    <property type="entry name" value="NAD(P)-binding Rossmann-like Domain"/>
    <property type="match status" value="1"/>
</dbReference>
<evidence type="ECO:0000313" key="2">
    <source>
        <dbReference type="Proteomes" id="UP000600071"/>
    </source>
</evidence>
<protein>
    <submittedName>
        <fullName evidence="1">Uncharacterized protein</fullName>
    </submittedName>
</protein>
<reference evidence="1" key="1">
    <citation type="journal article" date="2020" name="ISME J.">
        <title>Gammaproteobacteria mediating utilization of methyl-, sulfur- and petroleum organic compounds in deep ocean hydrothermal plumes.</title>
        <authorList>
            <person name="Zhou Z."/>
            <person name="Liu Y."/>
            <person name="Pan J."/>
            <person name="Cron B.R."/>
            <person name="Toner B.M."/>
            <person name="Anantharaman K."/>
            <person name="Breier J.A."/>
            <person name="Dick G.J."/>
            <person name="Li M."/>
        </authorList>
    </citation>
    <scope>NUCLEOTIDE SEQUENCE</scope>
    <source>
        <strain evidence="1">SZUA-1523</strain>
    </source>
</reference>
<comment type="caution">
    <text evidence="1">The sequence shown here is derived from an EMBL/GenBank/DDBJ whole genome shotgun (WGS) entry which is preliminary data.</text>
</comment>
<proteinExistence type="predicted"/>
<dbReference type="AlphaFoldDB" id="A0A832ZX01"/>
<dbReference type="EMBL" id="DQVR01000098">
    <property type="protein sequence ID" value="HIQ24284.1"/>
    <property type="molecule type" value="Genomic_DNA"/>
</dbReference>
<accession>A0A832ZX01</accession>